<dbReference type="PANTHER" id="PTHR24349">
    <property type="entry name" value="SERINE/THREONINE-PROTEIN KINASE"/>
    <property type="match status" value="1"/>
</dbReference>
<evidence type="ECO:0000256" key="6">
    <source>
        <dbReference type="ARBA" id="ARBA00022527"/>
    </source>
</evidence>
<evidence type="ECO:0000256" key="11">
    <source>
        <dbReference type="ARBA" id="ARBA00030980"/>
    </source>
</evidence>
<comment type="catalytic activity">
    <reaction evidence="14">
        <text>L-seryl-[protein] + ATP = O-phospho-L-seryl-[protein] + ADP + H(+)</text>
        <dbReference type="Rhea" id="RHEA:17989"/>
        <dbReference type="Rhea" id="RHEA-COMP:9863"/>
        <dbReference type="Rhea" id="RHEA-COMP:11604"/>
        <dbReference type="ChEBI" id="CHEBI:15378"/>
        <dbReference type="ChEBI" id="CHEBI:29999"/>
        <dbReference type="ChEBI" id="CHEBI:30616"/>
        <dbReference type="ChEBI" id="CHEBI:83421"/>
        <dbReference type="ChEBI" id="CHEBI:456216"/>
        <dbReference type="EC" id="2.7.11.1"/>
    </reaction>
</comment>
<feature type="region of interest" description="Disordered" evidence="15">
    <location>
        <begin position="474"/>
        <end position="555"/>
    </location>
</feature>
<dbReference type="PROSITE" id="PS00109">
    <property type="entry name" value="PROTEIN_KINASE_TYR"/>
    <property type="match status" value="1"/>
</dbReference>
<evidence type="ECO:0000256" key="12">
    <source>
        <dbReference type="ARBA" id="ARBA00033194"/>
    </source>
</evidence>
<protein>
    <recommendedName>
        <fullName evidence="5">EKC/KEOPS complex subunit BUD32</fullName>
        <ecNumber evidence="3">2.7.11.1</ecNumber>
    </recommendedName>
    <alternativeName>
        <fullName evidence="11 12">Atypical Serine/threonine protein kinase BUD32</fullName>
    </alternativeName>
    <alternativeName>
        <fullName evidence="4">EKC/KEOPS complex subunit bud32</fullName>
    </alternativeName>
</protein>
<keyword evidence="10" id="KW-0067">ATP-binding</keyword>
<accession>A0ABR2II10</accession>
<comment type="caution">
    <text evidence="17">The sequence shown here is derived from an EMBL/GenBank/DDBJ whole genome shotgun (WGS) entry which is preliminary data.</text>
</comment>
<keyword evidence="8" id="KW-0547">Nucleotide-binding</keyword>
<feature type="domain" description="Protein kinase" evidence="16">
    <location>
        <begin position="541"/>
        <end position="785"/>
    </location>
</feature>
<keyword evidence="7" id="KW-0808">Transferase</keyword>
<dbReference type="InterPro" id="IPR050205">
    <property type="entry name" value="CDPK_Ser/Thr_kinases"/>
</dbReference>
<keyword evidence="9" id="KW-0418">Kinase</keyword>
<dbReference type="InterPro" id="IPR000719">
    <property type="entry name" value="Prot_kinase_dom"/>
</dbReference>
<feature type="compositionally biased region" description="Basic and acidic residues" evidence="15">
    <location>
        <begin position="500"/>
        <end position="511"/>
    </location>
</feature>
<evidence type="ECO:0000256" key="9">
    <source>
        <dbReference type="ARBA" id="ARBA00022777"/>
    </source>
</evidence>
<feature type="region of interest" description="Disordered" evidence="15">
    <location>
        <begin position="21"/>
        <end position="102"/>
    </location>
</feature>
<evidence type="ECO:0000256" key="5">
    <source>
        <dbReference type="ARBA" id="ARBA00019973"/>
    </source>
</evidence>
<evidence type="ECO:0000256" key="1">
    <source>
        <dbReference type="ARBA" id="ARBA00003747"/>
    </source>
</evidence>
<feature type="compositionally biased region" description="Basic residues" evidence="15">
    <location>
        <begin position="490"/>
        <end position="499"/>
    </location>
</feature>
<comment type="catalytic activity">
    <reaction evidence="13">
        <text>L-threonyl-[protein] + ATP = O-phospho-L-threonyl-[protein] + ADP + H(+)</text>
        <dbReference type="Rhea" id="RHEA:46608"/>
        <dbReference type="Rhea" id="RHEA-COMP:11060"/>
        <dbReference type="Rhea" id="RHEA-COMP:11605"/>
        <dbReference type="ChEBI" id="CHEBI:15378"/>
        <dbReference type="ChEBI" id="CHEBI:30013"/>
        <dbReference type="ChEBI" id="CHEBI:30616"/>
        <dbReference type="ChEBI" id="CHEBI:61977"/>
        <dbReference type="ChEBI" id="CHEBI:456216"/>
        <dbReference type="EC" id="2.7.11.1"/>
    </reaction>
</comment>
<dbReference type="Gene3D" id="1.10.510.10">
    <property type="entry name" value="Transferase(Phosphotransferase) domain 1"/>
    <property type="match status" value="1"/>
</dbReference>
<comment type="function">
    <text evidence="1">Component of the EKC/KEOPS complex that is required for the formation of a threonylcarbamoyl group on adenosine at position 37 (t(6)A37) in tRNAs that read codons beginning with adenine. The complex is probably involved in the transfer of the threonylcarbamoyl moiety of threonylcarbamoyl-AMP (TC-AMP) to the N6 group of A37. BUD32 has ATPase activity in the context of the EKC/KEOPS complex and likely plays a supporting role to the catalytic subunit KAE1. The EKC/KEOPS complex also promotes both telomere uncapping and telomere elongation. The complex is required for efficient recruitment of transcriptional coactivators.</text>
</comment>
<dbReference type="SUPFAM" id="SSF56112">
    <property type="entry name" value="Protein kinase-like (PK-like)"/>
    <property type="match status" value="1"/>
</dbReference>
<organism evidence="17 18">
    <name type="scientific">Apiospora arundinis</name>
    <dbReference type="NCBI Taxonomy" id="335852"/>
    <lineage>
        <taxon>Eukaryota</taxon>
        <taxon>Fungi</taxon>
        <taxon>Dikarya</taxon>
        <taxon>Ascomycota</taxon>
        <taxon>Pezizomycotina</taxon>
        <taxon>Sordariomycetes</taxon>
        <taxon>Xylariomycetidae</taxon>
        <taxon>Amphisphaeriales</taxon>
        <taxon>Apiosporaceae</taxon>
        <taxon>Apiospora</taxon>
    </lineage>
</organism>
<reference evidence="17 18" key="1">
    <citation type="journal article" date="2024" name="IMA Fungus">
        <title>Apiospora arundinis, a panoply of carbohydrate-active enzymes and secondary metabolites.</title>
        <authorList>
            <person name="Sorensen T."/>
            <person name="Petersen C."/>
            <person name="Muurmann A.T."/>
            <person name="Christiansen J.V."/>
            <person name="Brundto M.L."/>
            <person name="Overgaard C.K."/>
            <person name="Boysen A.T."/>
            <person name="Wollenberg R.D."/>
            <person name="Larsen T.O."/>
            <person name="Sorensen J.L."/>
            <person name="Nielsen K.L."/>
            <person name="Sondergaard T.E."/>
        </authorList>
    </citation>
    <scope>NUCLEOTIDE SEQUENCE [LARGE SCALE GENOMIC DNA]</scope>
    <source>
        <strain evidence="17 18">AAU 773</strain>
    </source>
</reference>
<feature type="compositionally biased region" description="Pro residues" evidence="15">
    <location>
        <begin position="520"/>
        <end position="529"/>
    </location>
</feature>
<proteinExistence type="predicted"/>
<keyword evidence="6" id="KW-0723">Serine/threonine-protein kinase</keyword>
<dbReference type="Pfam" id="PF00069">
    <property type="entry name" value="Pkinase"/>
    <property type="match status" value="1"/>
</dbReference>
<dbReference type="PROSITE" id="PS50011">
    <property type="entry name" value="PROTEIN_KINASE_DOM"/>
    <property type="match status" value="1"/>
</dbReference>
<evidence type="ECO:0000256" key="15">
    <source>
        <dbReference type="SAM" id="MobiDB-lite"/>
    </source>
</evidence>
<evidence type="ECO:0000313" key="18">
    <source>
        <dbReference type="Proteomes" id="UP001390339"/>
    </source>
</evidence>
<gene>
    <name evidence="17" type="ORF">PGQ11_009399</name>
</gene>
<dbReference type="EMBL" id="JAPCWZ010000005">
    <property type="protein sequence ID" value="KAK8863164.1"/>
    <property type="molecule type" value="Genomic_DNA"/>
</dbReference>
<dbReference type="Proteomes" id="UP001390339">
    <property type="component" value="Unassembled WGS sequence"/>
</dbReference>
<evidence type="ECO:0000256" key="4">
    <source>
        <dbReference type="ARBA" id="ARBA00013948"/>
    </source>
</evidence>
<sequence>MTGQRNVNELEDLLQEAIRRAEEAERERQEERQRAERQQQRAEEAERERQEERQRAERQQQRAEEAERELQEERQHAERELQEERQRAEREQQRADISEEQTRRTTLDEYIAACHTSVFSRFAIEPDPKLTSRGPITNPRDKWCPENLRPWPDFLEQQRIVFGTLYDTFPTESRYFENRNFLAGLGNRISRRPIADEKTLEYFLHNSVEDPVRAILEQLKVEEVGSVYQIGDGIIFENHPHAISDIAEEVVAREIPASPPQTPNHRRDLHQLRPDQICVYRDDSSTSALRTMVYVCEYKPPHKLTAPHLRVGLRAMNIYKEVVNRKLIPTSADPNARFQYHAERLVASAITQTYHYMMQSGLEYGLLTTGETIVFLKVDWAEPQTLYYHLAEPGPEVLTHPNNANICSAVGQYLAFTLMALGMSGERRQHGQEERRRAMNGLQKWAEDFETTLRSVPENERSASSDNASCYVPTTYEEVERSPRRSPYVLRRRKRRPSSKVREGQSRKDLPESSDDDGAPKPPDTPTPAGPKGFRRSRRLADRTRPEGGGAQEQPYCSQRCLSGLVQGGFLDSKCPNATLHRRSVAGDHERHPLSHTEWIRLLWEQLEQSLDDGITPLGDSGARSVLFKVTLLAYGYTFVSKGTVQAFAKDLEHEATVYQRLRPVQVVDTHNAELSPSQRSGLCEQIADAIVHTHKMGVVHSDLRPENILVDQVDASSLSVWLCDFGESACEGLGLDGGHLPDTPFFDPRMKWESTPATDIFSHEYKSAEEVLKAVRVEMVASLL</sequence>
<evidence type="ECO:0000256" key="13">
    <source>
        <dbReference type="ARBA" id="ARBA00047899"/>
    </source>
</evidence>
<evidence type="ECO:0000256" key="14">
    <source>
        <dbReference type="ARBA" id="ARBA00048679"/>
    </source>
</evidence>
<keyword evidence="18" id="KW-1185">Reference proteome</keyword>
<evidence type="ECO:0000313" key="17">
    <source>
        <dbReference type="EMBL" id="KAK8863164.1"/>
    </source>
</evidence>
<dbReference type="InterPro" id="IPR011009">
    <property type="entry name" value="Kinase-like_dom_sf"/>
</dbReference>
<dbReference type="InterPro" id="IPR008266">
    <property type="entry name" value="Tyr_kinase_AS"/>
</dbReference>
<name>A0ABR2II10_9PEZI</name>
<evidence type="ECO:0000256" key="7">
    <source>
        <dbReference type="ARBA" id="ARBA00022679"/>
    </source>
</evidence>
<evidence type="ECO:0000256" key="2">
    <source>
        <dbReference type="ARBA" id="ARBA00011534"/>
    </source>
</evidence>
<evidence type="ECO:0000256" key="10">
    <source>
        <dbReference type="ARBA" id="ARBA00022840"/>
    </source>
</evidence>
<comment type="subunit">
    <text evidence="2">Component of the EKC/KEOPS complex composed of at least BUD32, CGI121, GON7, KAE1 and PCC1; the whole complex dimerizes.</text>
</comment>
<dbReference type="EC" id="2.7.11.1" evidence="3"/>
<evidence type="ECO:0000256" key="3">
    <source>
        <dbReference type="ARBA" id="ARBA00012513"/>
    </source>
</evidence>
<evidence type="ECO:0000256" key="8">
    <source>
        <dbReference type="ARBA" id="ARBA00022741"/>
    </source>
</evidence>
<evidence type="ECO:0000259" key="16">
    <source>
        <dbReference type="PROSITE" id="PS50011"/>
    </source>
</evidence>